<comment type="caution">
    <text evidence="2">The sequence shown here is derived from an EMBL/GenBank/DDBJ whole genome shotgun (WGS) entry which is preliminary data.</text>
</comment>
<gene>
    <name evidence="2" type="ORF">ITX44_05465</name>
</gene>
<accession>A0ABS2TPV3</accession>
<evidence type="ECO:0000313" key="3">
    <source>
        <dbReference type="Proteomes" id="UP000749040"/>
    </source>
</evidence>
<protein>
    <submittedName>
        <fullName evidence="2">Uncharacterized protein</fullName>
    </submittedName>
</protein>
<sequence>MSGPVMPAPGQGHAAGRSGPAGGSGVRGRGYGPAVPGPADPAAAPRPSRRAMPGFGLRGPRRDRHVLDGGEQLASLSLPVGDDGVVIGVDAARQPVTLGVNRPAAFDMVLVGGLWAAQVIAFRTVATGARVAVETARPQVWTAMAQAAGGGQQAVTIHEPGRVPPQGASVAGPVLIVRDCGAQPPRGRVTAAPWQSVLTLLQYLGPNAPRLLQNAELVGVQRVSPQEAEVVGRILAVPAADLAVLPTLDDSITLWCTRRHRQFVMTEPTDAESGLLGTARRVD</sequence>
<evidence type="ECO:0000313" key="2">
    <source>
        <dbReference type="EMBL" id="MBM9503993.1"/>
    </source>
</evidence>
<feature type="region of interest" description="Disordered" evidence="1">
    <location>
        <begin position="1"/>
        <end position="64"/>
    </location>
</feature>
<name>A0ABS2TPV3_9ACTN</name>
<feature type="compositionally biased region" description="Gly residues" evidence="1">
    <location>
        <begin position="19"/>
        <end position="31"/>
    </location>
</feature>
<keyword evidence="3" id="KW-1185">Reference proteome</keyword>
<dbReference type="Proteomes" id="UP000749040">
    <property type="component" value="Unassembled WGS sequence"/>
</dbReference>
<evidence type="ECO:0000256" key="1">
    <source>
        <dbReference type="SAM" id="MobiDB-lite"/>
    </source>
</evidence>
<proteinExistence type="predicted"/>
<dbReference type="EMBL" id="JADKYB010000002">
    <property type="protein sequence ID" value="MBM9503993.1"/>
    <property type="molecule type" value="Genomic_DNA"/>
</dbReference>
<reference evidence="2 3" key="1">
    <citation type="submission" date="2021-01" db="EMBL/GenBank/DDBJ databases">
        <title>Streptomyces acididurans sp. nov., isolated from a peat swamp forest soil.</title>
        <authorList>
            <person name="Chantavorakit T."/>
            <person name="Duangmal K."/>
        </authorList>
    </citation>
    <scope>NUCLEOTIDE SEQUENCE [LARGE SCALE GENOMIC DNA]</scope>
    <source>
        <strain evidence="2 3">KK5PA1</strain>
    </source>
</reference>
<feature type="compositionally biased region" description="Low complexity" evidence="1">
    <location>
        <begin position="40"/>
        <end position="54"/>
    </location>
</feature>
<organism evidence="2 3">
    <name type="scientific">Actinacidiphila acididurans</name>
    <dbReference type="NCBI Taxonomy" id="2784346"/>
    <lineage>
        <taxon>Bacteria</taxon>
        <taxon>Bacillati</taxon>
        <taxon>Actinomycetota</taxon>
        <taxon>Actinomycetes</taxon>
        <taxon>Kitasatosporales</taxon>
        <taxon>Streptomycetaceae</taxon>
        <taxon>Actinacidiphila</taxon>
    </lineage>
</organism>